<dbReference type="PROSITE" id="PS51257">
    <property type="entry name" value="PROKAR_LIPOPROTEIN"/>
    <property type="match status" value="1"/>
</dbReference>
<comment type="caution">
    <text evidence="1">The sequence shown here is derived from an EMBL/GenBank/DDBJ whole genome shotgun (WGS) entry which is preliminary data.</text>
</comment>
<evidence type="ECO:0000313" key="1">
    <source>
        <dbReference type="EMBL" id="KFA93223.1"/>
    </source>
</evidence>
<proteinExistence type="predicted"/>
<evidence type="ECO:0000313" key="2">
    <source>
        <dbReference type="Proteomes" id="UP000028547"/>
    </source>
</evidence>
<accession>A0A084SXN8</accession>
<name>A0A084SXN8_9BACT</name>
<organism evidence="1 2">
    <name type="scientific">Archangium violaceum Cb vi76</name>
    <dbReference type="NCBI Taxonomy" id="1406225"/>
    <lineage>
        <taxon>Bacteria</taxon>
        <taxon>Pseudomonadati</taxon>
        <taxon>Myxococcota</taxon>
        <taxon>Myxococcia</taxon>
        <taxon>Myxococcales</taxon>
        <taxon>Cystobacterineae</taxon>
        <taxon>Archangiaceae</taxon>
        <taxon>Archangium</taxon>
    </lineage>
</organism>
<protein>
    <recommendedName>
        <fullName evidence="3">Lipoprotein</fullName>
    </recommendedName>
</protein>
<dbReference type="EMBL" id="JPMI01000062">
    <property type="protein sequence ID" value="KFA93223.1"/>
    <property type="molecule type" value="Genomic_DNA"/>
</dbReference>
<reference evidence="1 2" key="1">
    <citation type="submission" date="2014-07" db="EMBL/GenBank/DDBJ databases">
        <title>Draft Genome Sequence of Gephyronic Acid Producer, Cystobacter violaceus Strain Cb vi76.</title>
        <authorList>
            <person name="Stevens D.C."/>
            <person name="Young J."/>
            <person name="Carmichael R."/>
            <person name="Tan J."/>
            <person name="Taylor R.E."/>
        </authorList>
    </citation>
    <scope>NUCLEOTIDE SEQUENCE [LARGE SCALE GENOMIC DNA]</scope>
    <source>
        <strain evidence="1 2">Cb vi76</strain>
    </source>
</reference>
<sequence length="735" mass="78141">MKRLIVSLMVVAGALSSACTEEAQFEQRVGLAGTYDVALVTYPPQQGEDEPTRLLFVTSTDANELRVLSLTEEVAERRFLRAPNPLQPLSIPVLPRPQALTQDVRYDASGVEQSGRLVFARSSGTTLISVVDADREVLEEVRRLDTREITRVEGSPVVPAAGPVTAFAARAPEQEGGSTTLYFATQEIAGARLWLAQLPARNELGSGAAITATPLPGVELPANVAVNSLVVLPNPVGVSHRGVLAVATRGAAGTVYRMDLGTEGGPTVIQELDFGGAQVLQLATHGRVEYREVRQLADGTRTTEPPLVVEAGSRLFGVLDPSNCGVLLQCTGVLAVDVASGRVAKEFSSWDELGNPVRLYDMLPISAGTGLPTGLSVATDRNLQVAAGEPLDRLDPDPTVTARRQRGLTLPVLGIVPLSNGTILFFDAARLTHLNTDAIWSETQKQNIATASIAFINALGTSTDGSLDIRIEQHAQKDDPAPQEDLTFGVTRDQTYLLTYQGILPEMSAVAIRANDSFQVPFVPRTGKGQVVFPGDLIILLTARTGGQACATPVPVLSVQAPTGGGTLATLIPSGALPADCPTSQYSYFQVRAAGPKPLVLSSASEDYIARVGSGDTYEIRGPYFFHPPGYQGQTDGVALRFRVTRSNLDDPNGGLLRGERYVISTDSHFFPYLVSVSQVQDLTNFRLPGPVVQTTVGNKDYAYLAYPSANGVLEVDLTAITAGTANSNGLVTYL</sequence>
<gene>
    <name evidence="1" type="ORF">Q664_10530</name>
</gene>
<dbReference type="AlphaFoldDB" id="A0A084SXN8"/>
<evidence type="ECO:0008006" key="3">
    <source>
        <dbReference type="Google" id="ProtNLM"/>
    </source>
</evidence>
<dbReference type="Proteomes" id="UP000028547">
    <property type="component" value="Unassembled WGS sequence"/>
</dbReference>
<dbReference type="RefSeq" id="WP_043392901.1">
    <property type="nucleotide sequence ID" value="NZ_JPMI01000062.1"/>
</dbReference>